<dbReference type="Proteomes" id="UP000655366">
    <property type="component" value="Unassembled WGS sequence"/>
</dbReference>
<proteinExistence type="predicted"/>
<organism evidence="1 2">
    <name type="scientific">Arthrobacter terrae</name>
    <dbReference type="NCBI Taxonomy" id="2935737"/>
    <lineage>
        <taxon>Bacteria</taxon>
        <taxon>Bacillati</taxon>
        <taxon>Actinomycetota</taxon>
        <taxon>Actinomycetes</taxon>
        <taxon>Micrococcales</taxon>
        <taxon>Micrococcaceae</taxon>
        <taxon>Arthrobacter</taxon>
    </lineage>
</organism>
<accession>A0A931G4F5</accession>
<name>A0A931G4F5_9MICC</name>
<reference evidence="1 2" key="1">
    <citation type="submission" date="2020-11" db="EMBL/GenBank/DDBJ databases">
        <title>Arthrobacter antarcticus sp. nov., isolated from Antarctic Soil.</title>
        <authorList>
            <person name="Li J."/>
        </authorList>
    </citation>
    <scope>NUCLEOTIDE SEQUENCE [LARGE SCALE GENOMIC DNA]</scope>
    <source>
        <strain evidence="1 2">Z1-20</strain>
    </source>
</reference>
<sequence>MVTNAANNLLDRPVRATGKHLVARTLIEHWGRPSVADGRVIIIDCMAAGCGFQSGHADLVGGDNIWAEHAYHVADVLEQAGVAETADAVANERLRLAGKLDEEVAHRNTLDRTRWNETTRGWSQAADHLRHPTATTD</sequence>
<gene>
    <name evidence="1" type="ORF">IV500_04855</name>
</gene>
<comment type="caution">
    <text evidence="1">The sequence shown here is derived from an EMBL/GenBank/DDBJ whole genome shotgun (WGS) entry which is preliminary data.</text>
</comment>
<dbReference type="AlphaFoldDB" id="A0A931G4F5"/>
<evidence type="ECO:0000313" key="1">
    <source>
        <dbReference type="EMBL" id="MBG0738748.1"/>
    </source>
</evidence>
<dbReference type="RefSeq" id="WP_196395690.1">
    <property type="nucleotide sequence ID" value="NZ_JADNYM010000005.1"/>
</dbReference>
<keyword evidence="2" id="KW-1185">Reference proteome</keyword>
<protein>
    <submittedName>
        <fullName evidence="1">Uncharacterized protein</fullName>
    </submittedName>
</protein>
<dbReference type="EMBL" id="JADNYM010000005">
    <property type="protein sequence ID" value="MBG0738748.1"/>
    <property type="molecule type" value="Genomic_DNA"/>
</dbReference>
<evidence type="ECO:0000313" key="2">
    <source>
        <dbReference type="Proteomes" id="UP000655366"/>
    </source>
</evidence>